<evidence type="ECO:0008006" key="11">
    <source>
        <dbReference type="Google" id="ProtNLM"/>
    </source>
</evidence>
<dbReference type="Pfam" id="PF00046">
    <property type="entry name" value="Homeodomain"/>
    <property type="match status" value="1"/>
</dbReference>
<accession>A0A803MUM6</accession>
<evidence type="ECO:0000313" key="9">
    <source>
        <dbReference type="EnsemblPlants" id="AUR62035538-RA:cds"/>
    </source>
</evidence>
<evidence type="ECO:0000256" key="1">
    <source>
        <dbReference type="ARBA" id="ARBA00004123"/>
    </source>
</evidence>
<feature type="region of interest" description="Disordered" evidence="6">
    <location>
        <begin position="84"/>
        <end position="115"/>
    </location>
</feature>
<dbReference type="Pfam" id="PF02791">
    <property type="entry name" value="DDT"/>
    <property type="match status" value="1"/>
</dbReference>
<dbReference type="InterPro" id="IPR044977">
    <property type="entry name" value="RLT1-3"/>
</dbReference>
<sequence length="1191" mass="133098">MAVQFHHNNGAFTLSPPTTLNDFDEDNDAGYTLFRKNPLQLQTLEYLYIDDKNPTQSRLEDYSSALGLTYEQVRRWYVERRRRDDPDAGKNIGVNRSVQSTAKGKSKMKKKKNLSSLELGEPGDCTIRPGLIQDMLYSSDYIFKKIFRKDGPPLGVEFDPIPETTFQGRNDIPDGHLLGVSLVQPFVTIFGKGNKQADGSGQPFGAGSPVKHREKNDVTKSAVLEAEQWNRMKTPMKKHGKGKGLMSDLQLVNYLASFRDNVGASKRGKMLARKNSQPGKTYGMGKGFMTASQLVNPDSKRRPLRRKPAALRRSVNKVQEKKKPIFQRRKVDSSQKATQKARKDCCKIALDLASHDKNLCSFPTKADDEELELMELQAGPNPLTCGAHFANGGKTKNNGCSLCKGLLPKFPPESVRMRKPFHMQPWNSSLELEKKLFKALHFLYTYAVILDVYPFTLDDFAKAFLDKDSSLLGKLHVCLLGLLLSDIQNEISNGLSIHSNKNGMFLNFLHMTETQDSVVNFWKTSLNPLTWTEILRQVLIAAGFGSKDGNQSKGCLTKETDCMAKYGLQPDTLKGKLFSILFEQGNSGMKVTELAKSSQIADLNLGKTDDELEDSICSILASDITLFEKISSSTYRLRLASIMKKDEDALSDNEDCGSIDDESRLSNSLSNNADCDSGISSSRPNMGHLSPESNPLNLSSVIDESHPGESWLLGLMEGEYSDLSIEEKLNALLALIDLVRAGSSFRMEDPSAVLAECVPRIYQHGSGGKIKRPTVKRPSLLSSSFGDVTDSGRLSSDICAVDSSVVLSIVCKEHRYSSMKKGLNSVGNGDALHPIQTIFLGSDRRYNRYWLFLGPCDADDPGHKQIYVESSEDGQWQVIDSEEALYGLLASLNGQGRREAVLLASLEMRMAFLVEEMTSRIPADFNVSQSTQSGLCEIDRTIEDSLSPISEIDNHSLGETSFNAVTSSGAAPFIFEKKVEEEKKKYERLQAYDSWIWNNFYSNLHAVRCGKRSFFDSWTRCGSCNDLYWRDERHCKACHATFELDFDLEEKYAVHVAKCHVREDADIFPMHKVLPSKLQALKAAIHVIELFMPEGVLIGAWKKSAYKLWVRRLRRTSSLHELLQVLGDFVGSLNVDWVLQCNAIHKCESTVEDFVTHFQNMPQTSSAVALWLVKLDAFIALQLDERVVGTA</sequence>
<dbReference type="GO" id="GO:0006357">
    <property type="term" value="P:regulation of transcription by RNA polymerase II"/>
    <property type="evidence" value="ECO:0007669"/>
    <property type="project" value="InterPro"/>
</dbReference>
<keyword evidence="2" id="KW-0804">Transcription</keyword>
<proteinExistence type="predicted"/>
<evidence type="ECO:0000313" key="10">
    <source>
        <dbReference type="Proteomes" id="UP000596660"/>
    </source>
</evidence>
<feature type="domain" description="Homeobox" evidence="7">
    <location>
        <begin position="40"/>
        <end position="87"/>
    </location>
</feature>
<dbReference type="PROSITE" id="PS50827">
    <property type="entry name" value="DDT"/>
    <property type="match status" value="1"/>
</dbReference>
<dbReference type="InterPro" id="IPR028941">
    <property type="entry name" value="WHIM2_dom"/>
</dbReference>
<dbReference type="InterPro" id="IPR001356">
    <property type="entry name" value="HD"/>
</dbReference>
<evidence type="ECO:0000256" key="5">
    <source>
        <dbReference type="RuleBase" id="RU000682"/>
    </source>
</evidence>
<evidence type="ECO:0000256" key="2">
    <source>
        <dbReference type="ARBA" id="ARBA00023163"/>
    </source>
</evidence>
<evidence type="ECO:0000256" key="4">
    <source>
        <dbReference type="PROSITE-ProRule" id="PRU00108"/>
    </source>
</evidence>
<feature type="DNA-binding region" description="Homeobox" evidence="4">
    <location>
        <begin position="42"/>
        <end position="88"/>
    </location>
</feature>
<dbReference type="InterPro" id="IPR007759">
    <property type="entry name" value="Asxl_HARE-HTH"/>
</dbReference>
<dbReference type="CDD" id="cd00086">
    <property type="entry name" value="homeodomain"/>
    <property type="match status" value="1"/>
</dbReference>
<reference evidence="9" key="1">
    <citation type="journal article" date="2017" name="Nature">
        <title>The genome of Chenopodium quinoa.</title>
        <authorList>
            <person name="Jarvis D.E."/>
            <person name="Ho Y.S."/>
            <person name="Lightfoot D.J."/>
            <person name="Schmoeckel S.M."/>
            <person name="Li B."/>
            <person name="Borm T.J.A."/>
            <person name="Ohyanagi H."/>
            <person name="Mineta K."/>
            <person name="Michell C.T."/>
            <person name="Saber N."/>
            <person name="Kharbatia N.M."/>
            <person name="Rupper R.R."/>
            <person name="Sharp A.R."/>
            <person name="Dally N."/>
            <person name="Boughton B.A."/>
            <person name="Woo Y.H."/>
            <person name="Gao G."/>
            <person name="Schijlen E.G.W.M."/>
            <person name="Guo X."/>
            <person name="Momin A.A."/>
            <person name="Negrao S."/>
            <person name="Al-Babili S."/>
            <person name="Gehring C."/>
            <person name="Roessner U."/>
            <person name="Jung C."/>
            <person name="Murphy K."/>
            <person name="Arold S.T."/>
            <person name="Gojobori T."/>
            <person name="van der Linden C.G."/>
            <person name="van Loo E.N."/>
            <person name="Jellen E.N."/>
            <person name="Maughan P.J."/>
            <person name="Tester M."/>
        </authorList>
    </citation>
    <scope>NUCLEOTIDE SEQUENCE [LARGE SCALE GENOMIC DNA]</scope>
    <source>
        <strain evidence="9">cv. PI 614886</strain>
    </source>
</reference>
<dbReference type="InterPro" id="IPR018501">
    <property type="entry name" value="DDT_dom"/>
</dbReference>
<feature type="compositionally biased region" description="Acidic residues" evidence="6">
    <location>
        <begin position="650"/>
        <end position="660"/>
    </location>
</feature>
<feature type="region of interest" description="Disordered" evidence="6">
    <location>
        <begin position="296"/>
        <end position="320"/>
    </location>
</feature>
<dbReference type="Gene3D" id="1.10.10.60">
    <property type="entry name" value="Homeodomain-like"/>
    <property type="match status" value="1"/>
</dbReference>
<dbReference type="Pfam" id="PF15613">
    <property type="entry name" value="WSD"/>
    <property type="match status" value="1"/>
</dbReference>
<evidence type="ECO:0000256" key="6">
    <source>
        <dbReference type="SAM" id="MobiDB-lite"/>
    </source>
</evidence>
<dbReference type="Pfam" id="PF15612">
    <property type="entry name" value="WHIM1"/>
    <property type="match status" value="1"/>
</dbReference>
<dbReference type="InterPro" id="IPR028942">
    <property type="entry name" value="WHIM1_dom"/>
</dbReference>
<dbReference type="SUPFAM" id="SSF46689">
    <property type="entry name" value="Homeodomain-like"/>
    <property type="match status" value="1"/>
</dbReference>
<keyword evidence="4 5" id="KW-0371">Homeobox</keyword>
<evidence type="ECO:0000256" key="3">
    <source>
        <dbReference type="ARBA" id="ARBA00023242"/>
    </source>
</evidence>
<organism evidence="9 10">
    <name type="scientific">Chenopodium quinoa</name>
    <name type="common">Quinoa</name>
    <dbReference type="NCBI Taxonomy" id="63459"/>
    <lineage>
        <taxon>Eukaryota</taxon>
        <taxon>Viridiplantae</taxon>
        <taxon>Streptophyta</taxon>
        <taxon>Embryophyta</taxon>
        <taxon>Tracheophyta</taxon>
        <taxon>Spermatophyta</taxon>
        <taxon>Magnoliopsida</taxon>
        <taxon>eudicotyledons</taxon>
        <taxon>Gunneridae</taxon>
        <taxon>Pentapetalae</taxon>
        <taxon>Caryophyllales</taxon>
        <taxon>Chenopodiaceae</taxon>
        <taxon>Chenopodioideae</taxon>
        <taxon>Atripliceae</taxon>
        <taxon>Chenopodium</taxon>
    </lineage>
</organism>
<reference evidence="9" key="2">
    <citation type="submission" date="2021-03" db="UniProtKB">
        <authorList>
            <consortium name="EnsemblPlants"/>
        </authorList>
    </citation>
    <scope>IDENTIFICATION</scope>
</reference>
<dbReference type="SMART" id="SM00389">
    <property type="entry name" value="HOX"/>
    <property type="match status" value="1"/>
</dbReference>
<keyword evidence="3 4" id="KW-0539">Nucleus</keyword>
<feature type="compositionally biased region" description="Polar residues" evidence="6">
    <location>
        <begin position="665"/>
        <end position="684"/>
    </location>
</feature>
<dbReference type="GO" id="GO:0005634">
    <property type="term" value="C:nucleus"/>
    <property type="evidence" value="ECO:0007669"/>
    <property type="project" value="UniProtKB-SubCell"/>
</dbReference>
<dbReference type="GO" id="GO:0003677">
    <property type="term" value="F:DNA binding"/>
    <property type="evidence" value="ECO:0007669"/>
    <property type="project" value="UniProtKB-UniRule"/>
</dbReference>
<evidence type="ECO:0000259" key="8">
    <source>
        <dbReference type="PROSITE" id="PS50827"/>
    </source>
</evidence>
<evidence type="ECO:0000259" key="7">
    <source>
        <dbReference type="PROSITE" id="PS50071"/>
    </source>
</evidence>
<name>A0A803MUM6_CHEQI</name>
<dbReference type="OMA" id="RARVNCF"/>
<dbReference type="EnsemblPlants" id="AUR62035538-RA">
    <property type="protein sequence ID" value="AUR62035538-RA:cds"/>
    <property type="gene ID" value="AUR62035538"/>
</dbReference>
<dbReference type="Gramene" id="AUR62035538-RA">
    <property type="protein sequence ID" value="AUR62035538-RA:cds"/>
    <property type="gene ID" value="AUR62035538"/>
</dbReference>
<keyword evidence="4 5" id="KW-0238">DNA-binding</keyword>
<dbReference type="PANTHER" id="PTHR36968:SF8">
    <property type="entry name" value="HOMEOBOX-DDT DOMAIN PROTEIN RLT3 ISOFORM X1"/>
    <property type="match status" value="1"/>
</dbReference>
<feature type="compositionally biased region" description="Low complexity" evidence="6">
    <location>
        <begin position="689"/>
        <end position="700"/>
    </location>
</feature>
<dbReference type="Pfam" id="PF05066">
    <property type="entry name" value="HARE-HTH"/>
    <property type="match status" value="1"/>
</dbReference>
<comment type="subcellular location">
    <subcellularLocation>
        <location evidence="1 4 5">Nucleus</location>
    </subcellularLocation>
</comment>
<protein>
    <recommendedName>
        <fullName evidence="11">Homeobox-DDT domain protein RLT3</fullName>
    </recommendedName>
</protein>
<dbReference type="PANTHER" id="PTHR36968">
    <property type="entry name" value="HOMEOBOX-DDT DOMAIN PROTEIN RLT2"/>
    <property type="match status" value="1"/>
</dbReference>
<feature type="region of interest" description="Disordered" evidence="6">
    <location>
        <begin position="1"/>
        <end position="21"/>
    </location>
</feature>
<dbReference type="Proteomes" id="UP000596660">
    <property type="component" value="Unplaced"/>
</dbReference>
<dbReference type="AlphaFoldDB" id="A0A803MUM6"/>
<feature type="domain" description="DDT" evidence="8">
    <location>
        <begin position="430"/>
        <end position="489"/>
    </location>
</feature>
<keyword evidence="10" id="KW-1185">Reference proteome</keyword>
<feature type="region of interest" description="Disordered" evidence="6">
    <location>
        <begin position="650"/>
        <end position="701"/>
    </location>
</feature>
<dbReference type="PROSITE" id="PS50071">
    <property type="entry name" value="HOMEOBOX_2"/>
    <property type="match status" value="1"/>
</dbReference>
<feature type="compositionally biased region" description="Basic residues" evidence="6">
    <location>
        <begin position="104"/>
        <end position="113"/>
    </location>
</feature>
<dbReference type="InterPro" id="IPR009057">
    <property type="entry name" value="Homeodomain-like_sf"/>
</dbReference>